<protein>
    <submittedName>
        <fullName evidence="1">Uncharacterized protein</fullName>
    </submittedName>
</protein>
<accession>A0ABX6MB57</accession>
<proteinExistence type="predicted"/>
<organism evidence="1 2">
    <name type="scientific">Duganella dendranthematis</name>
    <dbReference type="NCBI Taxonomy" id="2728021"/>
    <lineage>
        <taxon>Bacteria</taxon>
        <taxon>Pseudomonadati</taxon>
        <taxon>Pseudomonadota</taxon>
        <taxon>Betaproteobacteria</taxon>
        <taxon>Burkholderiales</taxon>
        <taxon>Oxalobacteraceae</taxon>
        <taxon>Telluria group</taxon>
        <taxon>Duganella</taxon>
    </lineage>
</organism>
<name>A0ABX6MB57_9BURK</name>
<dbReference type="Proteomes" id="UP000503117">
    <property type="component" value="Chromosome"/>
</dbReference>
<keyword evidence="2" id="KW-1185">Reference proteome</keyword>
<dbReference type="EMBL" id="CP051684">
    <property type="protein sequence ID" value="QJD91249.1"/>
    <property type="molecule type" value="Genomic_DNA"/>
</dbReference>
<reference evidence="1 2" key="1">
    <citation type="submission" date="2020-04" db="EMBL/GenBank/DDBJ databases">
        <title>Genome sequencing of novel species.</title>
        <authorList>
            <person name="Heo J."/>
            <person name="Kim S.-J."/>
            <person name="Kim J.-S."/>
            <person name="Hong S.-B."/>
            <person name="Kwon S.-W."/>
        </authorList>
    </citation>
    <scope>NUCLEOTIDE SEQUENCE [LARGE SCALE GENOMIC DNA]</scope>
    <source>
        <strain evidence="1 2">AF9R3</strain>
    </source>
</reference>
<evidence type="ECO:0000313" key="2">
    <source>
        <dbReference type="Proteomes" id="UP000503117"/>
    </source>
</evidence>
<gene>
    <name evidence="1" type="ORF">HH213_14915</name>
</gene>
<dbReference type="RefSeq" id="WP_169112735.1">
    <property type="nucleotide sequence ID" value="NZ_CP051684.1"/>
</dbReference>
<evidence type="ECO:0000313" key="1">
    <source>
        <dbReference type="EMBL" id="QJD91249.1"/>
    </source>
</evidence>
<sequence>MNINSNMPTNTARDEINESTSATRTPIGLLAQQWLAKYLPPKIPLGLAIKSQLQHWEPQTNYVIRSTYTTDTDAIILTLAQQFASSGGHVIWVGVTDDLCRISEQLMFKIAGLELAVAGTSVQLDAIAQCKLMYAHEQIGKLWIDFCNLDDCGDEEVEQEFLASVSSFKPTLIVVDESIFDDAALTPFEALVRQTHALRMVEELRDTNPMGSVLWHLLIASVDGSTEQLPLLAKSYPTVYLTISGTSVAEPDLDLST</sequence>